<feature type="compositionally biased region" description="Basic and acidic residues" evidence="4">
    <location>
        <begin position="1094"/>
        <end position="1115"/>
    </location>
</feature>
<feature type="compositionally biased region" description="Polar residues" evidence="4">
    <location>
        <begin position="128"/>
        <end position="143"/>
    </location>
</feature>
<evidence type="ECO:0000259" key="5">
    <source>
        <dbReference type="Pfam" id="PF15309"/>
    </source>
</evidence>
<feature type="region of interest" description="Disordered" evidence="4">
    <location>
        <begin position="1"/>
        <end position="60"/>
    </location>
</feature>
<feature type="compositionally biased region" description="Polar residues" evidence="4">
    <location>
        <begin position="779"/>
        <end position="789"/>
    </location>
</feature>
<feature type="compositionally biased region" description="Polar residues" evidence="4">
    <location>
        <begin position="414"/>
        <end position="428"/>
    </location>
</feature>
<dbReference type="GO" id="GO:0008017">
    <property type="term" value="F:microtubule binding"/>
    <property type="evidence" value="ECO:0007669"/>
    <property type="project" value="TreeGrafter"/>
</dbReference>
<evidence type="ECO:0000313" key="7">
    <source>
        <dbReference type="Proteomes" id="UP000646548"/>
    </source>
</evidence>
<dbReference type="PANTHER" id="PTHR21553:SF36">
    <property type="entry name" value="ALMS1 CENTROSOME AND BASAL BODY-ASSOCIATED PROTEIN-RELATED"/>
    <property type="match status" value="1"/>
</dbReference>
<evidence type="ECO:0000313" key="6">
    <source>
        <dbReference type="EMBL" id="KAF6724385.1"/>
    </source>
</evidence>
<feature type="compositionally biased region" description="Polar residues" evidence="4">
    <location>
        <begin position="818"/>
        <end position="850"/>
    </location>
</feature>
<evidence type="ECO:0000256" key="2">
    <source>
        <dbReference type="ARBA" id="ARBA00022490"/>
    </source>
</evidence>
<feature type="compositionally biased region" description="Basic and acidic residues" evidence="4">
    <location>
        <begin position="692"/>
        <end position="709"/>
    </location>
</feature>
<feature type="compositionally biased region" description="Low complexity" evidence="4">
    <location>
        <begin position="640"/>
        <end position="651"/>
    </location>
</feature>
<feature type="region of interest" description="Disordered" evidence="4">
    <location>
        <begin position="452"/>
        <end position="974"/>
    </location>
</feature>
<evidence type="ECO:0000256" key="3">
    <source>
        <dbReference type="ARBA" id="ARBA00023212"/>
    </source>
</evidence>
<feature type="region of interest" description="Disordered" evidence="4">
    <location>
        <begin position="1176"/>
        <end position="1290"/>
    </location>
</feature>
<proteinExistence type="predicted"/>
<evidence type="ECO:0000256" key="4">
    <source>
        <dbReference type="SAM" id="MobiDB-lite"/>
    </source>
</evidence>
<keyword evidence="2" id="KW-0963">Cytoplasm</keyword>
<dbReference type="EMBL" id="WKFB01000395">
    <property type="protein sequence ID" value="KAF6724385.1"/>
    <property type="molecule type" value="Genomic_DNA"/>
</dbReference>
<sequence length="1478" mass="158153">MDLQEVAAGDGRQVLSRPGTPSPSHSISNQDQTQPPLGPGGSQPLGGHDPQLDFQDSSLSPALRLLPAASGMEPSLSDLTHAEFAPLRACPDFSMISQEDSTHQAGGGAPYPSYPVQSTVLSDRGRSSWCTLSEHSMSPTNQYKLKERLPPDKTAGANRDSSSGEADLHDGGAAEGKMPLQGDQVKGPGASGPDQLNVSGGVDSLLQPPASSAHAPSPSSGGEAEAGADLWPPGNQKKLFLAFLPQSQSTPGGVMIPPGSRSQTGVGRALHPPSQVPALPSLTYVQKVDAWRAGQSIGLGGLSRTVSEPSPLTCVLPFRSQQPPQFAADPDSFSGLQVGPSVDASSAPSLELESFSPYMTSKGSSPPPSPKPPQPHLDKDNSICNLEIDHAPLTILTSMTPRGPNQDPKLSPTIKGSTATPLESSQPSEGGILVKQDFSKEVTESVVKVDSPLDARRTYRGGGEDSTFSSTAGLGLRGQVSTGLPAASSAPLLSEDRPALVQMEARKLQGSSAPPSSAAADPWRMGARSHSDPTLSLKEPRQSHPPTPSLHLSTATPTCPSHHKAEGEAAGGSRLLCDAARRTEPEGCSAAPPKKVLTSRVSAGPPSASTQQLSHQGGLPRDDEEPGQAEPPSLTTPDADLLSDGSSDSSLTIRVAKLLQDDPASTTLSSPPSTAEQDSRERKACCRQPLQLHEEDRRGVEEVKRELLLKGEGSTDTGGSSDTGGAAAFNPAEDRFGFSVPPPDNLFKPLLKGCPSTSSASPPSMATLGPSVKKRQQEGGATSAQSIQKSDFDPPWSHSVSQKRVETVLGQHKEPPLSETSSASDVSREGGQSSAAGTQRVLTPQTSAHNLPSAGTAFRRLSASSPDGGMGSSRPAGGWDHGEQQMPESSRFQRGEFSSTAHLRGAAASPPLFKQTPAVPMLRPYKPPGSDELFYIPDREASASPASTMESSHPGSDDAVPPPFGSDILGQQDPGLEAGVTFRHAEGIYSKRVNSFNMQTDTPAHPSPPKSQLPPSTNGQVLRREQRVGLHRSPHPEQTGPDHTAHSLDLLWQKFCEALGGSGPACSREASLVERLQRLSQLIHSMGGLQGEQSRGERGGHGTEPQRRVWASREDRAEEALQGVDSVQSLLSWSSSLVHTEGTETPSPGSDSSIDTQRLIRVYGAHRVQKMKNGAIHRQKRGVTHRTTPPSAPPPLGPTEDRESARHRACSTSEGRSKDTQAGNIRTRPLTRDVGTTFPSPGDARSFGQTSSSSSSTVRGGGTPPKFQTSSRRGKSRRSPPQAHPGGVSWFISADTLRSEERKENRPESAAWFQHWSRVEPWREPLRLRQVQQDRRRQQTVPEPEPKARSLSSTGGPISLQEALRVRRPDFIIQSRQRMRRLDLQAQERRLLSLEGAFCYQTGAPVRLRTPAGPLLRRAVPRKEMIQRSKRIYENLPEVQRRKEEERRKAEYRSYRLNALLYNKRITERVLGRRSAWR</sequence>
<dbReference type="GO" id="GO:0005814">
    <property type="term" value="C:centriole"/>
    <property type="evidence" value="ECO:0007669"/>
    <property type="project" value="TreeGrafter"/>
</dbReference>
<dbReference type="InterPro" id="IPR029299">
    <property type="entry name" value="ALMS_motif"/>
</dbReference>
<feature type="compositionally biased region" description="Polar residues" evidence="4">
    <location>
        <begin position="944"/>
        <end position="954"/>
    </location>
</feature>
<gene>
    <name evidence="6" type="ORF">FQA47_003412</name>
</gene>
<name>A0A834F4E0_ORYME</name>
<feature type="compositionally biased region" description="Low complexity" evidence="4">
    <location>
        <begin position="511"/>
        <end position="520"/>
    </location>
</feature>
<comment type="caution">
    <text evidence="6">The sequence shown here is derived from an EMBL/GenBank/DDBJ whole genome shotgun (WGS) entry which is preliminary data.</text>
</comment>
<feature type="compositionally biased region" description="Basic and acidic residues" evidence="4">
    <location>
        <begin position="803"/>
        <end position="816"/>
    </location>
</feature>
<dbReference type="Pfam" id="PF15309">
    <property type="entry name" value="ALMS_motif"/>
    <property type="match status" value="1"/>
</dbReference>
<feature type="region of interest" description="Disordered" evidence="4">
    <location>
        <begin position="1088"/>
        <end position="1115"/>
    </location>
</feature>
<reference evidence="6" key="1">
    <citation type="journal article" name="BMC Genomics">
        <title>Long-read sequencing and de novo genome assembly of marine medaka (Oryzias melastigma).</title>
        <authorList>
            <person name="Liang P."/>
            <person name="Saqib H.S.A."/>
            <person name="Ni X."/>
            <person name="Shen Y."/>
        </authorList>
    </citation>
    <scope>NUCLEOTIDE SEQUENCE</scope>
    <source>
        <strain evidence="6">Bigg-433</strain>
    </source>
</reference>
<dbReference type="Proteomes" id="UP000646548">
    <property type="component" value="Unassembled WGS sequence"/>
</dbReference>
<evidence type="ECO:0000256" key="1">
    <source>
        <dbReference type="ARBA" id="ARBA00004300"/>
    </source>
</evidence>
<feature type="region of interest" description="Disordered" evidence="4">
    <location>
        <begin position="315"/>
        <end position="431"/>
    </location>
</feature>
<accession>A0A834F4E0</accession>
<feature type="compositionally biased region" description="Low complexity" evidence="4">
    <location>
        <begin position="663"/>
        <end position="675"/>
    </location>
</feature>
<feature type="region of interest" description="Disordered" evidence="4">
    <location>
        <begin position="250"/>
        <end position="277"/>
    </location>
</feature>
<dbReference type="GO" id="GO:0005813">
    <property type="term" value="C:centrosome"/>
    <property type="evidence" value="ECO:0007669"/>
    <property type="project" value="UniProtKB-SubCell"/>
</dbReference>
<dbReference type="GO" id="GO:0046599">
    <property type="term" value="P:regulation of centriole replication"/>
    <property type="evidence" value="ECO:0007669"/>
    <property type="project" value="TreeGrafter"/>
</dbReference>
<feature type="compositionally biased region" description="Polar residues" evidence="4">
    <location>
        <begin position="993"/>
        <end position="1002"/>
    </location>
</feature>
<dbReference type="GO" id="GO:0005829">
    <property type="term" value="C:cytosol"/>
    <property type="evidence" value="ECO:0007669"/>
    <property type="project" value="TreeGrafter"/>
</dbReference>
<keyword evidence="3" id="KW-0206">Cytoskeleton</keyword>
<feature type="compositionally biased region" description="Pro residues" evidence="4">
    <location>
        <begin position="365"/>
        <end position="375"/>
    </location>
</feature>
<comment type="subcellular location">
    <subcellularLocation>
        <location evidence="1">Cytoplasm</location>
        <location evidence="1">Cytoskeleton</location>
        <location evidence="1">Microtubule organizing center</location>
        <location evidence="1">Centrosome</location>
    </subcellularLocation>
</comment>
<feature type="compositionally biased region" description="Low complexity" evidence="4">
    <location>
        <begin position="755"/>
        <end position="767"/>
    </location>
</feature>
<feature type="region of interest" description="Disordered" evidence="4">
    <location>
        <begin position="1331"/>
        <end position="1356"/>
    </location>
</feature>
<feature type="compositionally biased region" description="Polar residues" evidence="4">
    <location>
        <begin position="22"/>
        <end position="33"/>
    </location>
</feature>
<feature type="region of interest" description="Disordered" evidence="4">
    <location>
        <begin position="993"/>
        <end position="1044"/>
    </location>
</feature>
<feature type="compositionally biased region" description="Low complexity" evidence="4">
    <location>
        <begin position="208"/>
        <end position="220"/>
    </location>
</feature>
<feature type="compositionally biased region" description="Low complexity" evidence="4">
    <location>
        <begin position="714"/>
        <end position="728"/>
    </location>
</feature>
<protein>
    <submittedName>
        <fullName evidence="6">Alstrom syndrome protein 1</fullName>
    </submittedName>
</protein>
<feature type="domain" description="ALMS motif" evidence="5">
    <location>
        <begin position="1358"/>
        <end position="1474"/>
    </location>
</feature>
<feature type="region of interest" description="Disordered" evidence="4">
    <location>
        <begin position="95"/>
        <end position="233"/>
    </location>
</feature>
<feature type="compositionally biased region" description="Polar residues" evidence="4">
    <location>
        <begin position="550"/>
        <end position="559"/>
    </location>
</feature>
<organism evidence="6 7">
    <name type="scientific">Oryzias melastigma</name>
    <name type="common">Marine medaka</name>
    <dbReference type="NCBI Taxonomy" id="30732"/>
    <lineage>
        <taxon>Eukaryota</taxon>
        <taxon>Metazoa</taxon>
        <taxon>Chordata</taxon>
        <taxon>Craniata</taxon>
        <taxon>Vertebrata</taxon>
        <taxon>Euteleostomi</taxon>
        <taxon>Actinopterygii</taxon>
        <taxon>Neopterygii</taxon>
        <taxon>Teleostei</taxon>
        <taxon>Neoteleostei</taxon>
        <taxon>Acanthomorphata</taxon>
        <taxon>Ovalentaria</taxon>
        <taxon>Atherinomorphae</taxon>
        <taxon>Beloniformes</taxon>
        <taxon>Adrianichthyidae</taxon>
        <taxon>Oryziinae</taxon>
        <taxon>Oryzias</taxon>
    </lineage>
</organism>
<dbReference type="PANTHER" id="PTHR21553">
    <property type="entry name" value="ALMS1-RELATED"/>
    <property type="match status" value="1"/>
</dbReference>
<feature type="compositionally biased region" description="Polar residues" evidence="4">
    <location>
        <begin position="886"/>
        <end position="901"/>
    </location>
</feature>
<feature type="compositionally biased region" description="Polar residues" evidence="4">
    <location>
        <begin position="1210"/>
        <end position="1224"/>
    </location>
</feature>